<keyword evidence="3" id="KW-1185">Reference proteome</keyword>
<evidence type="ECO:0000313" key="3">
    <source>
        <dbReference type="Proteomes" id="UP001066276"/>
    </source>
</evidence>
<gene>
    <name evidence="2" type="ORF">NDU88_005510</name>
</gene>
<dbReference type="EMBL" id="JANPWB010000003">
    <property type="protein sequence ID" value="KAJ1201704.1"/>
    <property type="molecule type" value="Genomic_DNA"/>
</dbReference>
<feature type="compositionally biased region" description="Basic and acidic residues" evidence="1">
    <location>
        <begin position="32"/>
        <end position="48"/>
    </location>
</feature>
<reference evidence="2" key="1">
    <citation type="journal article" date="2022" name="bioRxiv">
        <title>Sequencing and chromosome-scale assembly of the giantPleurodeles waltlgenome.</title>
        <authorList>
            <person name="Brown T."/>
            <person name="Elewa A."/>
            <person name="Iarovenko S."/>
            <person name="Subramanian E."/>
            <person name="Araus A.J."/>
            <person name="Petzold A."/>
            <person name="Susuki M."/>
            <person name="Suzuki K.-i.T."/>
            <person name="Hayashi T."/>
            <person name="Toyoda A."/>
            <person name="Oliveira C."/>
            <person name="Osipova E."/>
            <person name="Leigh N.D."/>
            <person name="Simon A."/>
            <person name="Yun M.H."/>
        </authorList>
    </citation>
    <scope>NUCLEOTIDE SEQUENCE</scope>
    <source>
        <strain evidence="2">20211129_DDA</strain>
        <tissue evidence="2">Liver</tissue>
    </source>
</reference>
<dbReference type="AlphaFoldDB" id="A0AAV7VLZ0"/>
<proteinExistence type="predicted"/>
<protein>
    <submittedName>
        <fullName evidence="2">Uncharacterized protein</fullName>
    </submittedName>
</protein>
<dbReference type="Proteomes" id="UP001066276">
    <property type="component" value="Chromosome 2_1"/>
</dbReference>
<accession>A0AAV7VLZ0</accession>
<feature type="compositionally biased region" description="Basic and acidic residues" evidence="1">
    <location>
        <begin position="94"/>
        <end position="104"/>
    </location>
</feature>
<feature type="compositionally biased region" description="Basic and acidic residues" evidence="1">
    <location>
        <begin position="61"/>
        <end position="76"/>
    </location>
</feature>
<evidence type="ECO:0000256" key="1">
    <source>
        <dbReference type="SAM" id="MobiDB-lite"/>
    </source>
</evidence>
<name>A0AAV7VLZ0_PLEWA</name>
<organism evidence="2 3">
    <name type="scientific">Pleurodeles waltl</name>
    <name type="common">Iberian ribbed newt</name>
    <dbReference type="NCBI Taxonomy" id="8319"/>
    <lineage>
        <taxon>Eukaryota</taxon>
        <taxon>Metazoa</taxon>
        <taxon>Chordata</taxon>
        <taxon>Craniata</taxon>
        <taxon>Vertebrata</taxon>
        <taxon>Euteleostomi</taxon>
        <taxon>Amphibia</taxon>
        <taxon>Batrachia</taxon>
        <taxon>Caudata</taxon>
        <taxon>Salamandroidea</taxon>
        <taxon>Salamandridae</taxon>
        <taxon>Pleurodelinae</taxon>
        <taxon>Pleurodeles</taxon>
    </lineage>
</organism>
<feature type="region of interest" description="Disordered" evidence="1">
    <location>
        <begin position="32"/>
        <end position="121"/>
    </location>
</feature>
<comment type="caution">
    <text evidence="2">The sequence shown here is derived from an EMBL/GenBank/DDBJ whole genome shotgun (WGS) entry which is preliminary data.</text>
</comment>
<evidence type="ECO:0000313" key="2">
    <source>
        <dbReference type="EMBL" id="KAJ1201704.1"/>
    </source>
</evidence>
<sequence>MISLKRPVDGAPSGPRWLIHSHLVQRQRSRECGLATEKRHVVQGEKQKGSGRSQGAYRRPLKYEGPAREGNARTERYAPCTSKRLLPEAETEEETSRENEEAPRRRQRYQSCPPCAAGEPRSRLEKSCGRREGQERLPCQMRVAVEHALTERGREGAMERSAERALKRRLFEEQCIMTLHRAIFTCGRTKRQPPANLLDLEDG</sequence>